<dbReference type="GO" id="GO:0008234">
    <property type="term" value="F:cysteine-type peptidase activity"/>
    <property type="evidence" value="ECO:0007669"/>
    <property type="project" value="UniProtKB-KW"/>
</dbReference>
<reference evidence="7 8" key="1">
    <citation type="submission" date="2016-10" db="EMBL/GenBank/DDBJ databases">
        <authorList>
            <person name="de Groot N.N."/>
        </authorList>
    </citation>
    <scope>NUCLEOTIDE SEQUENCE [LARGE SCALE GENOMIC DNA]</scope>
    <source>
        <strain evidence="7 8">DSM 20581</strain>
    </source>
</reference>
<dbReference type="GO" id="GO:0042254">
    <property type="term" value="P:ribosome biogenesis"/>
    <property type="evidence" value="ECO:0007669"/>
    <property type="project" value="UniProtKB-KW"/>
</dbReference>
<dbReference type="PANTHER" id="PTHR39178:SF1">
    <property type="entry name" value="RIBOSOMAL-PROCESSING CYSTEINE PROTEASE PRP"/>
    <property type="match status" value="1"/>
</dbReference>
<evidence type="ECO:0000256" key="5">
    <source>
        <dbReference type="ARBA" id="ARBA00044503"/>
    </source>
</evidence>
<dbReference type="GO" id="GO:0006508">
    <property type="term" value="P:proteolysis"/>
    <property type="evidence" value="ECO:0007669"/>
    <property type="project" value="UniProtKB-KW"/>
</dbReference>
<keyword evidence="2" id="KW-0645">Protease</keyword>
<dbReference type="Gene3D" id="3.30.70.1490">
    <property type="entry name" value="Cysteine protease Prp"/>
    <property type="match status" value="1"/>
</dbReference>
<dbReference type="Proteomes" id="UP000199136">
    <property type="component" value="Unassembled WGS sequence"/>
</dbReference>
<evidence type="ECO:0000256" key="3">
    <source>
        <dbReference type="ARBA" id="ARBA00022801"/>
    </source>
</evidence>
<dbReference type="RefSeq" id="WP_092479646.1">
    <property type="nucleotide sequence ID" value="NZ_FOXW01000002.1"/>
</dbReference>
<proteinExistence type="inferred from homology"/>
<evidence type="ECO:0000256" key="6">
    <source>
        <dbReference type="ARBA" id="ARBA00044538"/>
    </source>
</evidence>
<sequence length="112" mass="12111">MIQAFIKRNDRGNIVSFEVTGHAESGPYGSDIVCAAVSALTIGTANSLTALTGVTPIIEQNDEAEGGYLYVELVKDLTEEQMKTAQVLLESLLISLTGIVEQYSEYVQLNIK</sequence>
<keyword evidence="1" id="KW-0690">Ribosome biogenesis</keyword>
<accession>A0A1I5VTB4</accession>
<organism evidence="7 8">
    <name type="scientific">Desemzia incerta</name>
    <dbReference type="NCBI Taxonomy" id="82801"/>
    <lineage>
        <taxon>Bacteria</taxon>
        <taxon>Bacillati</taxon>
        <taxon>Bacillota</taxon>
        <taxon>Bacilli</taxon>
        <taxon>Lactobacillales</taxon>
        <taxon>Carnobacteriaceae</taxon>
        <taxon>Desemzia</taxon>
    </lineage>
</organism>
<dbReference type="Pfam" id="PF04327">
    <property type="entry name" value="Peptidase_Prp"/>
    <property type="match status" value="1"/>
</dbReference>
<dbReference type="OrthoDB" id="48998at2"/>
<evidence type="ECO:0000256" key="4">
    <source>
        <dbReference type="ARBA" id="ARBA00022807"/>
    </source>
</evidence>
<dbReference type="AlphaFoldDB" id="A0A1I5VTB4"/>
<dbReference type="InterPro" id="IPR036764">
    <property type="entry name" value="Peptidase_Prp_sf"/>
</dbReference>
<dbReference type="PANTHER" id="PTHR39178">
    <property type="entry name" value="HYPOTHETICAL RIBOSOME-ASSOCIATED PROTEIN"/>
    <property type="match status" value="1"/>
</dbReference>
<dbReference type="CDD" id="cd16332">
    <property type="entry name" value="Prp-like"/>
    <property type="match status" value="1"/>
</dbReference>
<comment type="similarity">
    <text evidence="5">Belongs to the Prp family.</text>
</comment>
<evidence type="ECO:0000256" key="2">
    <source>
        <dbReference type="ARBA" id="ARBA00022670"/>
    </source>
</evidence>
<dbReference type="SUPFAM" id="SSF118010">
    <property type="entry name" value="TM1457-like"/>
    <property type="match status" value="1"/>
</dbReference>
<dbReference type="STRING" id="82801.SAMN04488506_0568"/>
<protein>
    <recommendedName>
        <fullName evidence="6">Ribosomal processing cysteine protease Prp</fullName>
    </recommendedName>
</protein>
<keyword evidence="8" id="KW-1185">Reference proteome</keyword>
<keyword evidence="3" id="KW-0378">Hydrolase</keyword>
<evidence type="ECO:0000256" key="1">
    <source>
        <dbReference type="ARBA" id="ARBA00022517"/>
    </source>
</evidence>
<name>A0A1I5VTB4_9LACT</name>
<gene>
    <name evidence="7" type="ORF">SAMN04488506_0568</name>
</gene>
<evidence type="ECO:0000313" key="8">
    <source>
        <dbReference type="Proteomes" id="UP000199136"/>
    </source>
</evidence>
<keyword evidence="4" id="KW-0788">Thiol protease</keyword>
<evidence type="ECO:0000313" key="7">
    <source>
        <dbReference type="EMBL" id="SFQ10517.1"/>
    </source>
</evidence>
<dbReference type="EMBL" id="FOXW01000002">
    <property type="protein sequence ID" value="SFQ10517.1"/>
    <property type="molecule type" value="Genomic_DNA"/>
</dbReference>
<dbReference type="InterPro" id="IPR007422">
    <property type="entry name" value="Peptidase_Prp"/>
</dbReference>